<evidence type="ECO:0000313" key="3">
    <source>
        <dbReference type="Proteomes" id="UP000669605"/>
    </source>
</evidence>
<dbReference type="RefSeq" id="WP_169115951.1">
    <property type="nucleotide sequence ID" value="NZ_JAAAUB010000008.1"/>
</dbReference>
<protein>
    <submittedName>
        <fullName evidence="2">Ligase</fullName>
    </submittedName>
</protein>
<reference evidence="2 3" key="1">
    <citation type="journal article" date="2020" name="Curr. Microbiol.">
        <title>Tepidiphilus baoligensis sp. nov., a Novel Bacterium of the Family Hydrogenophilaceae Isolated from an Oil Reservoir.</title>
        <authorList>
            <person name="Zhang X."/>
            <person name="Wang G."/>
            <person name="Ma X."/>
            <person name="Yu J."/>
            <person name="You J."/>
            <person name="Xue Y."/>
            <person name="Ma Y."/>
        </authorList>
    </citation>
    <scope>NUCLEOTIDE SEQUENCE [LARGE SCALE GENOMIC DNA]</scope>
    <source>
        <strain evidence="2 3">B18-69</strain>
    </source>
</reference>
<dbReference type="Gene3D" id="3.30.930.10">
    <property type="entry name" value="Bira Bifunctional Protein, Domain 2"/>
    <property type="match status" value="1"/>
</dbReference>
<dbReference type="InterPro" id="IPR045864">
    <property type="entry name" value="aa-tRNA-synth_II/BPL/LPL"/>
</dbReference>
<evidence type="ECO:0000259" key="1">
    <source>
        <dbReference type="PROSITE" id="PS51733"/>
    </source>
</evidence>
<gene>
    <name evidence="2" type="ORF">GV368_06550</name>
</gene>
<dbReference type="SUPFAM" id="SSF55681">
    <property type="entry name" value="Class II aaRS and biotin synthetases"/>
    <property type="match status" value="1"/>
</dbReference>
<dbReference type="PROSITE" id="PS51733">
    <property type="entry name" value="BPL_LPL_CATALYTIC"/>
    <property type="match status" value="1"/>
</dbReference>
<proteinExistence type="predicted"/>
<evidence type="ECO:0000313" key="2">
    <source>
        <dbReference type="EMBL" id="NMH16764.1"/>
    </source>
</evidence>
<dbReference type="EMBL" id="JAAAUB010000008">
    <property type="protein sequence ID" value="NMH16764.1"/>
    <property type="molecule type" value="Genomic_DNA"/>
</dbReference>
<dbReference type="GO" id="GO:0016874">
    <property type="term" value="F:ligase activity"/>
    <property type="evidence" value="ECO:0007669"/>
    <property type="project" value="UniProtKB-KW"/>
</dbReference>
<keyword evidence="3" id="KW-1185">Reference proteome</keyword>
<dbReference type="Proteomes" id="UP000669605">
    <property type="component" value="Unassembled WGS sequence"/>
</dbReference>
<name>A0ABX1QNI1_9PROT</name>
<dbReference type="InterPro" id="IPR004143">
    <property type="entry name" value="BPL_LPL_catalytic"/>
</dbReference>
<sequence length="215" mass="22983">MSAPVHHSVVLGCAQRRLLPEVASRLPAGVSVRVRGSGGGAVLAGPGWVSAVIRLPLGHPWLEGSLVDAYRRCAEAHIAFFADLGLAVRAVPPGTVPIANKALDWACFGSFGPWELADAKGRKLAGFAQRRTREGAVLGVGLLLAPVDWALLCAAFARPQDEPLLRARTVSLSELNGAPIEPQDFVARWQRCLERVIGLKTDVPQPLPVQREDLT</sequence>
<keyword evidence="2" id="KW-0436">Ligase</keyword>
<feature type="domain" description="BPL/LPL catalytic" evidence="1">
    <location>
        <begin position="1"/>
        <end position="201"/>
    </location>
</feature>
<dbReference type="Pfam" id="PF21948">
    <property type="entry name" value="LplA-B_cat"/>
    <property type="match status" value="1"/>
</dbReference>
<accession>A0ABX1QNI1</accession>
<comment type="caution">
    <text evidence="2">The sequence shown here is derived from an EMBL/GenBank/DDBJ whole genome shotgun (WGS) entry which is preliminary data.</text>
</comment>
<organism evidence="2 3">
    <name type="scientific">Tepidiphilus baoligensis</name>
    <dbReference type="NCBI Taxonomy" id="2698687"/>
    <lineage>
        <taxon>Bacteria</taxon>
        <taxon>Pseudomonadati</taxon>
        <taxon>Pseudomonadota</taxon>
        <taxon>Hydrogenophilia</taxon>
        <taxon>Hydrogenophilales</taxon>
        <taxon>Hydrogenophilaceae</taxon>
        <taxon>Tepidiphilus</taxon>
    </lineage>
</organism>